<dbReference type="InterPro" id="IPR046252">
    <property type="entry name" value="DUF6285"/>
</dbReference>
<protein>
    <recommendedName>
        <fullName evidence="1">DUF6285 domain-containing protein</fullName>
    </recommendedName>
</protein>
<keyword evidence="3" id="KW-1185">Reference proteome</keyword>
<evidence type="ECO:0000313" key="2">
    <source>
        <dbReference type="EMBL" id="NUZ06141.1"/>
    </source>
</evidence>
<organism evidence="2 3">
    <name type="scientific">Piscinibacter koreensis</name>
    <dbReference type="NCBI Taxonomy" id="2742824"/>
    <lineage>
        <taxon>Bacteria</taxon>
        <taxon>Pseudomonadati</taxon>
        <taxon>Pseudomonadota</taxon>
        <taxon>Betaproteobacteria</taxon>
        <taxon>Burkholderiales</taxon>
        <taxon>Sphaerotilaceae</taxon>
        <taxon>Piscinibacter</taxon>
    </lineage>
</organism>
<dbReference type="RefSeq" id="WP_176068837.1">
    <property type="nucleotide sequence ID" value="NZ_JABWMJ010000004.1"/>
</dbReference>
<comment type="caution">
    <text evidence="2">The sequence shown here is derived from an EMBL/GenBank/DDBJ whole genome shotgun (WGS) entry which is preliminary data.</text>
</comment>
<dbReference type="EMBL" id="JABWMJ010000004">
    <property type="protein sequence ID" value="NUZ06141.1"/>
    <property type="molecule type" value="Genomic_DNA"/>
</dbReference>
<sequence length="129" mass="13914">MTRSIPDAAVLLGAVADYLESELLPTLAGYHRFQTRVAANVLRTLGREAQLGATHDAAEGERLRALLGHAGEVPALRRELAVRIADGTRAIDDPRLLEHLERTLADALRVNNPDWIGDAEAGAPHPSAR</sequence>
<proteinExistence type="predicted"/>
<feature type="domain" description="DUF6285" evidence="1">
    <location>
        <begin position="25"/>
        <end position="115"/>
    </location>
</feature>
<accession>A0A7Y6TWM2</accession>
<evidence type="ECO:0000259" key="1">
    <source>
        <dbReference type="Pfam" id="PF19802"/>
    </source>
</evidence>
<name>A0A7Y6TWM2_9BURK</name>
<gene>
    <name evidence="2" type="ORF">HQN59_10235</name>
</gene>
<reference evidence="2 3" key="1">
    <citation type="submission" date="2020-06" db="EMBL/GenBank/DDBJ databases">
        <title>Schlegella sp. ID0723 isolated from air conditioner.</title>
        <authorList>
            <person name="Kim D.Y."/>
            <person name="Kim D.-U."/>
        </authorList>
    </citation>
    <scope>NUCLEOTIDE SEQUENCE [LARGE SCALE GENOMIC DNA]</scope>
    <source>
        <strain evidence="2 3">ID0723</strain>
    </source>
</reference>
<dbReference type="AlphaFoldDB" id="A0A7Y6TWM2"/>
<dbReference type="Pfam" id="PF19802">
    <property type="entry name" value="DUF6285"/>
    <property type="match status" value="1"/>
</dbReference>
<evidence type="ECO:0000313" key="3">
    <source>
        <dbReference type="Proteomes" id="UP000529637"/>
    </source>
</evidence>
<dbReference type="Proteomes" id="UP000529637">
    <property type="component" value="Unassembled WGS sequence"/>
</dbReference>